<organism evidence="1 2">
    <name type="scientific">Luteimicrobium subarcticum</name>
    <dbReference type="NCBI Taxonomy" id="620910"/>
    <lineage>
        <taxon>Bacteria</taxon>
        <taxon>Bacillati</taxon>
        <taxon>Actinomycetota</taxon>
        <taxon>Actinomycetes</taxon>
        <taxon>Micrococcales</taxon>
        <taxon>Luteimicrobium</taxon>
    </lineage>
</organism>
<protein>
    <submittedName>
        <fullName evidence="1">Uncharacterized protein</fullName>
    </submittedName>
</protein>
<dbReference type="AlphaFoldDB" id="A0A2M8W704"/>
<evidence type="ECO:0000313" key="1">
    <source>
        <dbReference type="EMBL" id="PJI86706.1"/>
    </source>
</evidence>
<gene>
    <name evidence="1" type="ORF">CLV34_2626</name>
</gene>
<accession>A0A2M8W704</accession>
<name>A0A2M8W704_9MICO</name>
<dbReference type="OrthoDB" id="2099168at201174"/>
<dbReference type="EMBL" id="PGTZ01000010">
    <property type="protein sequence ID" value="PJI86706.1"/>
    <property type="molecule type" value="Genomic_DNA"/>
</dbReference>
<reference evidence="1 2" key="1">
    <citation type="submission" date="2017-11" db="EMBL/GenBank/DDBJ databases">
        <title>Genomic Encyclopedia of Archaeal and Bacterial Type Strains, Phase II (KMG-II): From Individual Species to Whole Genera.</title>
        <authorList>
            <person name="Goeker M."/>
        </authorList>
    </citation>
    <scope>NUCLEOTIDE SEQUENCE [LARGE SCALE GENOMIC DNA]</scope>
    <source>
        <strain evidence="1 2">DSM 22413</strain>
    </source>
</reference>
<proteinExistence type="predicted"/>
<sequence>MSTASGRDVERDQLRDQLEVIRDAGWTADEVKAGSLHLAEWGGALELDRAQPGDRTYADLAREAGLEP</sequence>
<dbReference type="RefSeq" id="WP_157803842.1">
    <property type="nucleotide sequence ID" value="NZ_PGTZ01000010.1"/>
</dbReference>
<comment type="caution">
    <text evidence="1">The sequence shown here is derived from an EMBL/GenBank/DDBJ whole genome shotgun (WGS) entry which is preliminary data.</text>
</comment>
<evidence type="ECO:0000313" key="2">
    <source>
        <dbReference type="Proteomes" id="UP000231586"/>
    </source>
</evidence>
<dbReference type="Proteomes" id="UP000231586">
    <property type="component" value="Unassembled WGS sequence"/>
</dbReference>
<keyword evidence="2" id="KW-1185">Reference proteome</keyword>